<keyword evidence="6" id="KW-1185">Reference proteome</keyword>
<dbReference type="AlphaFoldDB" id="A0A4S4KZ70"/>
<accession>A0A4S4KZ70</accession>
<evidence type="ECO:0000259" key="4">
    <source>
        <dbReference type="Pfam" id="PF00135"/>
    </source>
</evidence>
<evidence type="ECO:0000313" key="6">
    <source>
        <dbReference type="Proteomes" id="UP000308199"/>
    </source>
</evidence>
<name>A0A4S4KZ70_9AGAM</name>
<organism evidence="5 6">
    <name type="scientific">Phellinidium pouzarii</name>
    <dbReference type="NCBI Taxonomy" id="167371"/>
    <lineage>
        <taxon>Eukaryota</taxon>
        <taxon>Fungi</taxon>
        <taxon>Dikarya</taxon>
        <taxon>Basidiomycota</taxon>
        <taxon>Agaricomycotina</taxon>
        <taxon>Agaricomycetes</taxon>
        <taxon>Hymenochaetales</taxon>
        <taxon>Hymenochaetaceae</taxon>
        <taxon>Phellinidium</taxon>
    </lineage>
</organism>
<evidence type="ECO:0000313" key="5">
    <source>
        <dbReference type="EMBL" id="THH03528.1"/>
    </source>
</evidence>
<dbReference type="OrthoDB" id="408631at2759"/>
<dbReference type="InterPro" id="IPR019826">
    <property type="entry name" value="Carboxylesterase_B_AS"/>
</dbReference>
<comment type="caution">
    <text evidence="5">The sequence shown here is derived from an EMBL/GenBank/DDBJ whole genome shotgun (WGS) entry which is preliminary data.</text>
</comment>
<dbReference type="PROSITE" id="PS00941">
    <property type="entry name" value="CARBOXYLESTERASE_B_2"/>
    <property type="match status" value="1"/>
</dbReference>
<dbReference type="InterPro" id="IPR029058">
    <property type="entry name" value="AB_hydrolase_fold"/>
</dbReference>
<evidence type="ECO:0000256" key="2">
    <source>
        <dbReference type="ARBA" id="ARBA00022801"/>
    </source>
</evidence>
<dbReference type="Proteomes" id="UP000308199">
    <property type="component" value="Unassembled WGS sequence"/>
</dbReference>
<dbReference type="Pfam" id="PF00135">
    <property type="entry name" value="COesterase"/>
    <property type="match status" value="1"/>
</dbReference>
<proteinExistence type="inferred from homology"/>
<dbReference type="EC" id="3.1.1.-" evidence="3"/>
<dbReference type="EMBL" id="SGPK01000442">
    <property type="protein sequence ID" value="THH03528.1"/>
    <property type="molecule type" value="Genomic_DNA"/>
</dbReference>
<dbReference type="Gene3D" id="3.40.50.1820">
    <property type="entry name" value="alpha/beta hydrolase"/>
    <property type="match status" value="1"/>
</dbReference>
<dbReference type="PROSITE" id="PS00122">
    <property type="entry name" value="CARBOXYLESTERASE_B_1"/>
    <property type="match status" value="1"/>
</dbReference>
<evidence type="ECO:0000256" key="1">
    <source>
        <dbReference type="ARBA" id="ARBA00005964"/>
    </source>
</evidence>
<feature type="domain" description="Carboxylesterase type B" evidence="4">
    <location>
        <begin position="34"/>
        <end position="544"/>
    </location>
</feature>
<keyword evidence="2 3" id="KW-0378">Hydrolase</keyword>
<sequence>MKINYSLCARGVFIATLVGYTTLCSAEVVLGGSTVHGLSLPLLNQEQFAGIPFAEPPVGELRFKPPVLRLNPNVTSLDATQFGASCSQFISGGSKTLEFPNLAVSEDCLFINVFRPAGLNTSSNLPVMVWIYGGGFFEGSSTTFNASALVAQSIERDTPIVYVSLNYRLGPLGFPQGDEAASKGALNLGLKDIVAGLNWVRENIGAFGGDREKVTIFGQSAGSIMISQLFLNSSFDLARAAIMESGAAATAFSFNASRDESNWALFVAGVPECVGTAANDTFACLRAASFDTTVNAADSVYAESPGGFPFLPVGDGPGGLIPDVPSTLYAQGRFSRLPFIAGNVLDEGTDFVPSAVNSTAEIRDELLLNTSPSTVSDAEHAEVIERILELYPDIPALGSPYGTGNETFGLSSQYKRTASVVGDLAFQSLRRSWTQTAVAGGSKAFGYLFTDPQPSSPAAAGIQHASEVPYIYGVAPNGPASIVLGHTMMDYWLSFATSLDPNDCNGNTSRPHWAQYTPDSHRIIQLNSENLTMIPDTFRQTQMAFLNANPAALLH</sequence>
<dbReference type="GO" id="GO:0016787">
    <property type="term" value="F:hydrolase activity"/>
    <property type="evidence" value="ECO:0007669"/>
    <property type="project" value="UniProtKB-KW"/>
</dbReference>
<reference evidence="5 6" key="1">
    <citation type="submission" date="2019-02" db="EMBL/GenBank/DDBJ databases">
        <title>Genome sequencing of the rare red list fungi Phellinidium pouzarii.</title>
        <authorList>
            <person name="Buettner E."/>
            <person name="Kellner H."/>
        </authorList>
    </citation>
    <scope>NUCLEOTIDE SEQUENCE [LARGE SCALE GENOMIC DNA]</scope>
    <source>
        <strain evidence="5 6">DSM 108285</strain>
    </source>
</reference>
<protein>
    <recommendedName>
        <fullName evidence="3">Carboxylic ester hydrolase</fullName>
        <ecNumber evidence="3">3.1.1.-</ecNumber>
    </recommendedName>
</protein>
<dbReference type="InterPro" id="IPR050309">
    <property type="entry name" value="Type-B_Carboxylest/Lipase"/>
</dbReference>
<comment type="similarity">
    <text evidence="1 3">Belongs to the type-B carboxylesterase/lipase family.</text>
</comment>
<dbReference type="InterPro" id="IPR002018">
    <property type="entry name" value="CarbesteraseB"/>
</dbReference>
<gene>
    <name evidence="5" type="ORF">EW145_g6183</name>
</gene>
<evidence type="ECO:0000256" key="3">
    <source>
        <dbReference type="RuleBase" id="RU361235"/>
    </source>
</evidence>
<dbReference type="PANTHER" id="PTHR11559">
    <property type="entry name" value="CARBOXYLESTERASE"/>
    <property type="match status" value="1"/>
</dbReference>
<dbReference type="InterPro" id="IPR019819">
    <property type="entry name" value="Carboxylesterase_B_CS"/>
</dbReference>
<dbReference type="SUPFAM" id="SSF53474">
    <property type="entry name" value="alpha/beta-Hydrolases"/>
    <property type="match status" value="1"/>
</dbReference>